<evidence type="ECO:0000313" key="3">
    <source>
        <dbReference type="Proteomes" id="UP001219933"/>
    </source>
</evidence>
<evidence type="ECO:0000313" key="2">
    <source>
        <dbReference type="EMBL" id="WFD34176.1"/>
    </source>
</evidence>
<feature type="region of interest" description="Disordered" evidence="1">
    <location>
        <begin position="1339"/>
        <end position="1426"/>
    </location>
</feature>
<sequence>MAPPSPQLDALLTSEAPEHAPDSGKSPRRSFRSRISDSFQRVRGRSPSPSLQRSPSPSVNASPNTSPSKKLDVRKFIQRSLSPSREPRAPPRGAYLETTQYYVPEQISDWLLYDGSQVRASDLAGPPQLANPGASTMAPLSVSKGDANAGMHTDHFAPGPDHASGAGLEPGEYMHHGAHPGEVFHTHAGVEEPTHAAWGAEGDAHAAWNADAPAHMEAPTWSAEPPAHMEAPTWSAEPPAHTAAAWDAEPQHNSLQVDLGGPNAYAGAHMHENPHAATTDMAGQFVDTPANHVDEANVRLSMHQELPPLPDEQDNTIIDNRRRSRIGSDGTRAHREWNHGDEENDHEIELAAAQDDAWRAASPDLTRSNRTSQYSDRPGSRASNSSGSNKQQGILSAMMRAPEGAGLTELMNRVAPPAGHKWLRGIWSGSTPQEQERNASGSSHGSSEGVIFRGADVSPSLYSNDTERFPDNESEAAEKEPDRGPSRVSHASRTNTISSRASTVTRHSDDEREAFERKRRSMLQARNILEQERRSGMSSDFRRISGESRTSKRYSVVPYKDDHVQALEPEQPPVAADTSALSEAEQYAREYQSQTQEHVPHEIQYAYDEHGNQYQYDEHGNLFTFDEHGNKYVFDQRGYQYVYDMQGNMFVYDQHGNQCAPPDATYHADAPMHPAEAQMAPAEAQMQSVPQATVEHENQAPHIRRKAPPTEAELASRRAAAQPEPTPVIESTQVAVPSAPPSPAPQPAAIPLRSPTKVEAMLEPGSPEAPPGMRPDGFGGFVPLFDEDEDHIRRPNSPVKTAPAPAPAPTQAAAHTAVGPVRTPTIVRREEGRARVPSMRRSTLQAPAGPARGVSFREPAKPAHTARAPQRHSLAHPSQASRDEPSFTVAAEVYTTPHALAAGQHTAWTRDMANSLASAAARNGPGGLDIPPADTSVDLVARKVSKGGMVLGAPTEPVTRSRSVLEQLHARGADVMLDAGEGIQPKDMPLSNALQEIMVRFYSYERFSIPVLRELDNRLVGLEHWVLTQNGTDKWTEESVARVTSEMRREMRTMMHGVKEIHEARIAVQNIAESSSRKRKHSGDHVDNGKRIASGSSVRSDSSTSTVVMTSESKEAAQPTETPAERPDEPAALLASAPHATPPRTALAPEPSPLSRLARTLSNRSQAQAREQEQREREEAERKAREEAERKAKEEAERKAQEEAERKAQEEAERKAREEAERKAQEEAERKVKEAERKAQEEAERQAKEAEERVRRAVEERFAAERAKFEQQLEQERLERERLEREVAKRAATRNISPPPAPPVLIGARTSPSHAVLAREATGTVPASSSQREVAMLNGGIPAVPTQRPRTNENASTGLRARAQRYLEHTNGAQTQSDENRPIETKPAEHPVQQDTLAKPKAPAYSPSPLSESLRRRIALFENQQN</sequence>
<feature type="compositionally biased region" description="Basic and acidic residues" evidence="1">
    <location>
        <begin position="1378"/>
        <end position="1389"/>
    </location>
</feature>
<feature type="region of interest" description="Disordered" evidence="1">
    <location>
        <begin position="1072"/>
        <end position="1129"/>
    </location>
</feature>
<feature type="compositionally biased region" description="Low complexity" evidence="1">
    <location>
        <begin position="36"/>
        <end position="58"/>
    </location>
</feature>
<feature type="compositionally biased region" description="Polar residues" evidence="1">
    <location>
        <begin position="59"/>
        <end position="68"/>
    </location>
</feature>
<feature type="compositionally biased region" description="Polar residues" evidence="1">
    <location>
        <begin position="1348"/>
        <end position="1357"/>
    </location>
</feature>
<dbReference type="EMBL" id="CP119878">
    <property type="protein sequence ID" value="WFD34176.1"/>
    <property type="molecule type" value="Genomic_DNA"/>
</dbReference>
<proteinExistence type="predicted"/>
<evidence type="ECO:0000256" key="1">
    <source>
        <dbReference type="SAM" id="MobiDB-lite"/>
    </source>
</evidence>
<dbReference type="Proteomes" id="UP001219933">
    <property type="component" value="Chromosome 2"/>
</dbReference>
<feature type="region of interest" description="Disordered" evidence="1">
    <location>
        <begin position="359"/>
        <end position="393"/>
    </location>
</feature>
<feature type="compositionally biased region" description="Low complexity" evidence="1">
    <location>
        <begin position="1094"/>
        <end position="1111"/>
    </location>
</feature>
<feature type="region of interest" description="Disordered" evidence="1">
    <location>
        <begin position="831"/>
        <end position="884"/>
    </location>
</feature>
<protein>
    <submittedName>
        <fullName evidence="2">Uncharacterized protein</fullName>
    </submittedName>
</protein>
<organism evidence="2 3">
    <name type="scientific">Malassezia cuniculi</name>
    <dbReference type="NCBI Taxonomy" id="948313"/>
    <lineage>
        <taxon>Eukaryota</taxon>
        <taxon>Fungi</taxon>
        <taxon>Dikarya</taxon>
        <taxon>Basidiomycota</taxon>
        <taxon>Ustilaginomycotina</taxon>
        <taxon>Malasseziomycetes</taxon>
        <taxon>Malasseziales</taxon>
        <taxon>Malasseziaceae</taxon>
        <taxon>Malassezia</taxon>
    </lineage>
</organism>
<feature type="compositionally biased region" description="Low complexity" evidence="1">
    <location>
        <begin position="1397"/>
        <end position="1412"/>
    </location>
</feature>
<name>A0AAF0EPH0_9BASI</name>
<feature type="region of interest" description="Disordered" evidence="1">
    <location>
        <begin position="797"/>
        <end position="816"/>
    </location>
</feature>
<feature type="region of interest" description="Disordered" evidence="1">
    <location>
        <begin position="303"/>
        <end position="344"/>
    </location>
</feature>
<feature type="compositionally biased region" description="Basic and acidic residues" evidence="1">
    <location>
        <begin position="465"/>
        <end position="485"/>
    </location>
</feature>
<dbReference type="CDD" id="cd22249">
    <property type="entry name" value="UDM1_RNF168_RNF169-like"/>
    <property type="match status" value="1"/>
</dbReference>
<feature type="region of interest" description="Disordered" evidence="1">
    <location>
        <begin position="1289"/>
        <end position="1308"/>
    </location>
</feature>
<accession>A0AAF0EPH0</accession>
<reference evidence="2" key="1">
    <citation type="submission" date="2023-03" db="EMBL/GenBank/DDBJ databases">
        <title>Mating type loci evolution in Malassezia.</title>
        <authorList>
            <person name="Coelho M.A."/>
        </authorList>
    </citation>
    <scope>NUCLEOTIDE SEQUENCE</scope>
    <source>
        <strain evidence="2">CBS 11721</strain>
    </source>
</reference>
<feature type="compositionally biased region" description="Polar residues" evidence="1">
    <location>
        <begin position="431"/>
        <end position="446"/>
    </location>
</feature>
<gene>
    <name evidence="2" type="ORF">MCUN1_001013</name>
</gene>
<feature type="compositionally biased region" description="Polar residues" evidence="1">
    <location>
        <begin position="489"/>
        <end position="505"/>
    </location>
</feature>
<feature type="region of interest" description="Disordered" evidence="1">
    <location>
        <begin position="1161"/>
        <end position="1254"/>
    </location>
</feature>
<feature type="compositionally biased region" description="Basic and acidic residues" evidence="1">
    <location>
        <begin position="1170"/>
        <end position="1254"/>
    </location>
</feature>
<feature type="region of interest" description="Disordered" evidence="1">
    <location>
        <begin position="431"/>
        <end position="546"/>
    </location>
</feature>
<feature type="compositionally biased region" description="Basic and acidic residues" evidence="1">
    <location>
        <begin position="506"/>
        <end position="516"/>
    </location>
</feature>
<keyword evidence="3" id="KW-1185">Reference proteome</keyword>
<feature type="compositionally biased region" description="Basic and acidic residues" evidence="1">
    <location>
        <begin position="529"/>
        <end position="546"/>
    </location>
</feature>
<feature type="compositionally biased region" description="Polar residues" evidence="1">
    <location>
        <begin position="365"/>
        <end position="393"/>
    </location>
</feature>
<feature type="region of interest" description="Disordered" evidence="1">
    <location>
        <begin position="689"/>
        <end position="727"/>
    </location>
</feature>
<feature type="region of interest" description="Disordered" evidence="1">
    <location>
        <begin position="1"/>
        <end position="73"/>
    </location>
</feature>
<feature type="compositionally biased region" description="Basic and acidic residues" evidence="1">
    <location>
        <begin position="331"/>
        <end position="341"/>
    </location>
</feature>